<dbReference type="InterPro" id="IPR002524">
    <property type="entry name" value="Cation_efflux"/>
</dbReference>
<dbReference type="PANTHER" id="PTHR43840">
    <property type="entry name" value="MITOCHONDRIAL METAL TRANSPORTER 1-RELATED"/>
    <property type="match status" value="1"/>
</dbReference>
<feature type="transmembrane region" description="Helical" evidence="6">
    <location>
        <begin position="76"/>
        <end position="97"/>
    </location>
</feature>
<dbReference type="Pfam" id="PF01545">
    <property type="entry name" value="Cation_efflux"/>
    <property type="match status" value="1"/>
</dbReference>
<evidence type="ECO:0000259" key="7">
    <source>
        <dbReference type="Pfam" id="PF01545"/>
    </source>
</evidence>
<keyword evidence="4 6" id="KW-1133">Transmembrane helix</keyword>
<feature type="transmembrane region" description="Helical" evidence="6">
    <location>
        <begin position="12"/>
        <end position="35"/>
    </location>
</feature>
<dbReference type="InterPro" id="IPR050291">
    <property type="entry name" value="CDF_Transporter"/>
</dbReference>
<comment type="caution">
    <text evidence="8">The sequence shown here is derived from an EMBL/GenBank/DDBJ whole genome shotgun (WGS) entry which is preliminary data.</text>
</comment>
<evidence type="ECO:0000256" key="3">
    <source>
        <dbReference type="ARBA" id="ARBA00022692"/>
    </source>
</evidence>
<dbReference type="GO" id="GO:0015093">
    <property type="term" value="F:ferrous iron transmembrane transporter activity"/>
    <property type="evidence" value="ECO:0007669"/>
    <property type="project" value="TreeGrafter"/>
</dbReference>
<evidence type="ECO:0000256" key="4">
    <source>
        <dbReference type="ARBA" id="ARBA00022989"/>
    </source>
</evidence>
<accession>X0T773</accession>
<feature type="transmembrane region" description="Helical" evidence="6">
    <location>
        <begin position="109"/>
        <end position="128"/>
    </location>
</feature>
<gene>
    <name evidence="8" type="ORF">S01H1_15265</name>
</gene>
<dbReference type="PANTHER" id="PTHR43840:SF15">
    <property type="entry name" value="MITOCHONDRIAL METAL TRANSPORTER 1-RELATED"/>
    <property type="match status" value="1"/>
</dbReference>
<protein>
    <recommendedName>
        <fullName evidence="7">Cation efflux protein transmembrane domain-containing protein</fullName>
    </recommendedName>
</protein>
<dbReference type="NCBIfam" id="TIGR01297">
    <property type="entry name" value="CDF"/>
    <property type="match status" value="1"/>
</dbReference>
<reference evidence="8" key="1">
    <citation type="journal article" date="2014" name="Front. Microbiol.">
        <title>High frequency of phylogenetically diverse reductive dehalogenase-homologous genes in deep subseafloor sedimentary metagenomes.</title>
        <authorList>
            <person name="Kawai M."/>
            <person name="Futagami T."/>
            <person name="Toyoda A."/>
            <person name="Takaki Y."/>
            <person name="Nishi S."/>
            <person name="Hori S."/>
            <person name="Arai W."/>
            <person name="Tsubouchi T."/>
            <person name="Morono Y."/>
            <person name="Uchiyama I."/>
            <person name="Ito T."/>
            <person name="Fujiyama A."/>
            <person name="Inagaki F."/>
            <person name="Takami H."/>
        </authorList>
    </citation>
    <scope>NUCLEOTIDE SEQUENCE</scope>
    <source>
        <strain evidence="8">Expedition CK06-06</strain>
    </source>
</reference>
<proteinExistence type="predicted"/>
<dbReference type="InterPro" id="IPR027469">
    <property type="entry name" value="Cation_efflux_TMD_sf"/>
</dbReference>
<dbReference type="InterPro" id="IPR058533">
    <property type="entry name" value="Cation_efflux_TM"/>
</dbReference>
<dbReference type="EMBL" id="BARS01007966">
    <property type="protein sequence ID" value="GAF71935.1"/>
    <property type="molecule type" value="Genomic_DNA"/>
</dbReference>
<comment type="subcellular location">
    <subcellularLocation>
        <location evidence="1">Membrane</location>
        <topology evidence="1">Multi-pass membrane protein</topology>
    </subcellularLocation>
</comment>
<dbReference type="AlphaFoldDB" id="X0T773"/>
<dbReference type="SUPFAM" id="SSF161111">
    <property type="entry name" value="Cation efflux protein transmembrane domain-like"/>
    <property type="match status" value="1"/>
</dbReference>
<name>X0T773_9ZZZZ</name>
<feature type="non-terminal residue" evidence="8">
    <location>
        <position position="129"/>
    </location>
</feature>
<evidence type="ECO:0000256" key="6">
    <source>
        <dbReference type="SAM" id="Phobius"/>
    </source>
</evidence>
<feature type="domain" description="Cation efflux protein transmembrane" evidence="7">
    <location>
        <begin position="9"/>
        <end position="126"/>
    </location>
</feature>
<dbReference type="GO" id="GO:0006882">
    <property type="term" value="P:intracellular zinc ion homeostasis"/>
    <property type="evidence" value="ECO:0007669"/>
    <property type="project" value="TreeGrafter"/>
</dbReference>
<dbReference type="GO" id="GO:0015086">
    <property type="term" value="F:cadmium ion transmembrane transporter activity"/>
    <property type="evidence" value="ECO:0007669"/>
    <property type="project" value="TreeGrafter"/>
</dbReference>
<keyword evidence="3 6" id="KW-0812">Transmembrane</keyword>
<evidence type="ECO:0000313" key="8">
    <source>
        <dbReference type="EMBL" id="GAF71935.1"/>
    </source>
</evidence>
<dbReference type="Gene3D" id="1.20.1510.10">
    <property type="entry name" value="Cation efflux protein transmembrane domain"/>
    <property type="match status" value="1"/>
</dbReference>
<dbReference type="GO" id="GO:0005886">
    <property type="term" value="C:plasma membrane"/>
    <property type="evidence" value="ECO:0007669"/>
    <property type="project" value="TreeGrafter"/>
</dbReference>
<evidence type="ECO:0000256" key="2">
    <source>
        <dbReference type="ARBA" id="ARBA00022448"/>
    </source>
</evidence>
<sequence length="129" mass="13011">MSIAVRAATLSLIVTLGLLILKLTLGLISGSIAVLSDALDSGQDLLAAAAVLFSVRIAARPADLEHPYGHGKAEGLSATVSAGVVGLGGGFIIYQALRRIIEGGETIDVNLGLAAMVTSGLLNVVVTAY</sequence>
<evidence type="ECO:0000256" key="1">
    <source>
        <dbReference type="ARBA" id="ARBA00004141"/>
    </source>
</evidence>
<evidence type="ECO:0000256" key="5">
    <source>
        <dbReference type="ARBA" id="ARBA00023136"/>
    </source>
</evidence>
<organism evidence="8">
    <name type="scientific">marine sediment metagenome</name>
    <dbReference type="NCBI Taxonomy" id="412755"/>
    <lineage>
        <taxon>unclassified sequences</taxon>
        <taxon>metagenomes</taxon>
        <taxon>ecological metagenomes</taxon>
    </lineage>
</organism>
<dbReference type="GO" id="GO:0015341">
    <property type="term" value="F:zinc efflux antiporter activity"/>
    <property type="evidence" value="ECO:0007669"/>
    <property type="project" value="TreeGrafter"/>
</dbReference>
<keyword evidence="2" id="KW-0813">Transport</keyword>
<keyword evidence="5 6" id="KW-0472">Membrane</keyword>